<dbReference type="Proteomes" id="UP000814243">
    <property type="component" value="Unassembled WGS sequence"/>
</dbReference>
<gene>
    <name evidence="2" type="ORF">HF086_006325</name>
</gene>
<protein>
    <submittedName>
        <fullName evidence="2">Uncharacterized protein</fullName>
    </submittedName>
</protein>
<proteinExistence type="predicted"/>
<reference evidence="2" key="1">
    <citation type="journal article" date="2021" name="G3 (Bethesda)">
        <title>Genome and transcriptome analysis of the beet armyworm Spodoptera exigua reveals targets for pest control. .</title>
        <authorList>
            <person name="Simon S."/>
            <person name="Breeschoten T."/>
            <person name="Jansen H.J."/>
            <person name="Dirks R.P."/>
            <person name="Schranz M.E."/>
            <person name="Ros V.I.D."/>
        </authorList>
    </citation>
    <scope>NUCLEOTIDE SEQUENCE</scope>
    <source>
        <strain evidence="2">TB_SE_WUR_2020</strain>
    </source>
</reference>
<evidence type="ECO:0000313" key="2">
    <source>
        <dbReference type="EMBL" id="KAH9641045.1"/>
    </source>
</evidence>
<dbReference type="EMBL" id="JACEFF010000258">
    <property type="protein sequence ID" value="KAH9641045.1"/>
    <property type="molecule type" value="Genomic_DNA"/>
</dbReference>
<dbReference type="InterPro" id="IPR027268">
    <property type="entry name" value="Peptidase_M4/M1_CTD_sf"/>
</dbReference>
<evidence type="ECO:0000313" key="3">
    <source>
        <dbReference type="Proteomes" id="UP000814243"/>
    </source>
</evidence>
<dbReference type="Gene3D" id="1.10.390.10">
    <property type="entry name" value="Neutral Protease Domain 2"/>
    <property type="match status" value="1"/>
</dbReference>
<feature type="region of interest" description="Disordered" evidence="1">
    <location>
        <begin position="21"/>
        <end position="95"/>
    </location>
</feature>
<dbReference type="AlphaFoldDB" id="A0A922SKE4"/>
<dbReference type="SUPFAM" id="SSF55486">
    <property type="entry name" value="Metalloproteases ('zincins'), catalytic domain"/>
    <property type="match status" value="1"/>
</dbReference>
<name>A0A922SKE4_SPOEX</name>
<comment type="caution">
    <text evidence="2">The sequence shown here is derived from an EMBL/GenBank/DDBJ whole genome shotgun (WGS) entry which is preliminary data.</text>
</comment>
<organism evidence="2 3">
    <name type="scientific">Spodoptera exigua</name>
    <name type="common">Beet armyworm</name>
    <name type="synonym">Noctua fulgens</name>
    <dbReference type="NCBI Taxonomy" id="7107"/>
    <lineage>
        <taxon>Eukaryota</taxon>
        <taxon>Metazoa</taxon>
        <taxon>Ecdysozoa</taxon>
        <taxon>Arthropoda</taxon>
        <taxon>Hexapoda</taxon>
        <taxon>Insecta</taxon>
        <taxon>Pterygota</taxon>
        <taxon>Neoptera</taxon>
        <taxon>Endopterygota</taxon>
        <taxon>Lepidoptera</taxon>
        <taxon>Glossata</taxon>
        <taxon>Ditrysia</taxon>
        <taxon>Noctuoidea</taxon>
        <taxon>Noctuidae</taxon>
        <taxon>Amphipyrinae</taxon>
        <taxon>Spodoptera</taxon>
    </lineage>
</organism>
<feature type="compositionally biased region" description="Basic and acidic residues" evidence="1">
    <location>
        <begin position="60"/>
        <end position="87"/>
    </location>
</feature>
<evidence type="ECO:0000256" key="1">
    <source>
        <dbReference type="SAM" id="MobiDB-lite"/>
    </source>
</evidence>
<sequence length="548" mass="61072">MPPHMMSLAVCRLQRRAAPELPTEATPNITEVGTMIPEATSEPPEEDLPPEISLYSDQQIARKRERGREREKEQNRGERGKEGERGVEGSNPYSEGWGLITLAPATLSDTKTIARLLAQQWFGGTVSPRWWSSQWLLEALTSVLAEKAPAPPHSDAQRPADALLLDHVLPALRDLWRALERDGSDDGLGGAAWDGWCERPGYPLLCATSMGNDVLLKQESHDVHALSYGRARPAMASKLLKCSSCNIVINEVLAFVCNKIDVMDEESISHICSDLENLKKASLVNNFRSTVSNVNFNKRGGFLLDSHDDYCSGPRGLEYMNSQDDISCRNNSDIRVDTSYRDMVQPCSKNEGTQQNCGRAVDNGNCLTVTGDEPETMTHLQSAAVDPSSDMGHTAAPNRQHDGVGNRKSLADIVRNGDWKIPKEDKEWTLVQKRRLRNRFVASRGKAVSNANTNFKAADINIPIYVYNVSKDVSLCDIQNYIASKTDVIVHLEKMSMKVPKLYDAYKILVPKHKLETFLNDDFWPEGVAYRRFVNFRARSNSGIVSAK</sequence>
<feature type="region of interest" description="Disordered" evidence="1">
    <location>
        <begin position="385"/>
        <end position="405"/>
    </location>
</feature>
<accession>A0A922SKE4</accession>